<dbReference type="Gene3D" id="3.40.50.1820">
    <property type="entry name" value="alpha/beta hydrolase"/>
    <property type="match status" value="1"/>
</dbReference>
<proteinExistence type="predicted"/>
<dbReference type="RefSeq" id="WP_245126857.1">
    <property type="nucleotide sequence ID" value="NZ_CP095064.1"/>
</dbReference>
<dbReference type="GO" id="GO:0016787">
    <property type="term" value="F:hydrolase activity"/>
    <property type="evidence" value="ECO:0007669"/>
    <property type="project" value="UniProtKB-KW"/>
</dbReference>
<keyword evidence="1" id="KW-0614">Plasmid</keyword>
<evidence type="ECO:0000313" key="1">
    <source>
        <dbReference type="EMBL" id="UOQ69103.1"/>
    </source>
</evidence>
<evidence type="ECO:0000313" key="2">
    <source>
        <dbReference type="Proteomes" id="UP000830401"/>
    </source>
</evidence>
<keyword evidence="2" id="KW-1185">Reference proteome</keyword>
<geneLocation type="plasmid" evidence="1 2">
    <name>unnamed3</name>
</geneLocation>
<protein>
    <submittedName>
        <fullName evidence="1">Alpha/beta hydrolase</fullName>
    </submittedName>
</protein>
<dbReference type="Proteomes" id="UP000830401">
    <property type="component" value="Plasmid unnamed3"/>
</dbReference>
<keyword evidence="1" id="KW-0378">Hydrolase</keyword>
<sequence>MFSIQAPTLVLAGEKDSIKRAPTHAIGAHVSHGQATILPGLTHYAPQENPTLFNKPVLDLVLVQPPLAPAPAK</sequence>
<organism evidence="1 2">
    <name type="scientific">Hymenobacter volaticus</name>
    <dbReference type="NCBI Taxonomy" id="2932254"/>
    <lineage>
        <taxon>Bacteria</taxon>
        <taxon>Pseudomonadati</taxon>
        <taxon>Bacteroidota</taxon>
        <taxon>Cytophagia</taxon>
        <taxon>Cytophagales</taxon>
        <taxon>Hymenobacteraceae</taxon>
        <taxon>Hymenobacter</taxon>
    </lineage>
</organism>
<dbReference type="InterPro" id="IPR029058">
    <property type="entry name" value="AB_hydrolase_fold"/>
</dbReference>
<name>A0ABY4GDU7_9BACT</name>
<dbReference type="SUPFAM" id="SSF53474">
    <property type="entry name" value="alpha/beta-Hydrolases"/>
    <property type="match status" value="1"/>
</dbReference>
<accession>A0ABY4GDU7</accession>
<gene>
    <name evidence="1" type="ORF">MUN86_25630</name>
</gene>
<dbReference type="EMBL" id="CP095064">
    <property type="protein sequence ID" value="UOQ69103.1"/>
    <property type="molecule type" value="Genomic_DNA"/>
</dbReference>
<reference evidence="1" key="1">
    <citation type="submission" date="2022-04" db="EMBL/GenBank/DDBJ databases">
        <title>Hymenobacter sp. isolated from the air.</title>
        <authorList>
            <person name="Won M."/>
            <person name="Lee C.-M."/>
            <person name="Woen H.-Y."/>
            <person name="Kwon S.-W."/>
        </authorList>
    </citation>
    <scope>NUCLEOTIDE SEQUENCE</scope>
    <source>
        <strain evidence="1">5420S-77</strain>
        <plasmid evidence="1">unnamed3</plasmid>
    </source>
</reference>